<reference evidence="5" key="1">
    <citation type="submission" date="2020-07" db="EMBL/GenBank/DDBJ databases">
        <title>The High-quality genome of the commercially important snow crab, Chionoecetes opilio.</title>
        <authorList>
            <person name="Jeong J.-H."/>
            <person name="Ryu S."/>
        </authorList>
    </citation>
    <scope>NUCLEOTIDE SEQUENCE</scope>
    <source>
        <strain evidence="5">MADBK_172401_WGS</strain>
        <tissue evidence="5">Digestive gland</tissue>
    </source>
</reference>
<dbReference type="OrthoDB" id="6138780at2759"/>
<dbReference type="InterPro" id="IPR013098">
    <property type="entry name" value="Ig_I-set"/>
</dbReference>
<proteinExistence type="predicted"/>
<gene>
    <name evidence="5" type="primary">sls_2</name>
    <name evidence="5" type="ORF">GWK47_043374</name>
</gene>
<organism evidence="5 6">
    <name type="scientific">Chionoecetes opilio</name>
    <name type="common">Atlantic snow crab</name>
    <name type="synonym">Cancer opilio</name>
    <dbReference type="NCBI Taxonomy" id="41210"/>
    <lineage>
        <taxon>Eukaryota</taxon>
        <taxon>Metazoa</taxon>
        <taxon>Ecdysozoa</taxon>
        <taxon>Arthropoda</taxon>
        <taxon>Crustacea</taxon>
        <taxon>Multicrustacea</taxon>
        <taxon>Malacostraca</taxon>
        <taxon>Eumalacostraca</taxon>
        <taxon>Eucarida</taxon>
        <taxon>Decapoda</taxon>
        <taxon>Pleocyemata</taxon>
        <taxon>Brachyura</taxon>
        <taxon>Eubrachyura</taxon>
        <taxon>Majoidea</taxon>
        <taxon>Majidae</taxon>
        <taxon>Chionoecetes</taxon>
    </lineage>
</organism>
<dbReference type="GO" id="GO:0031430">
    <property type="term" value="C:M band"/>
    <property type="evidence" value="ECO:0007669"/>
    <property type="project" value="TreeGrafter"/>
</dbReference>
<feature type="domain" description="Ig-like" evidence="3">
    <location>
        <begin position="5"/>
        <end position="96"/>
    </location>
</feature>
<evidence type="ECO:0000313" key="6">
    <source>
        <dbReference type="Proteomes" id="UP000770661"/>
    </source>
</evidence>
<dbReference type="InterPro" id="IPR003961">
    <property type="entry name" value="FN3_dom"/>
</dbReference>
<dbReference type="PANTHER" id="PTHR13817:SF73">
    <property type="entry name" value="FIBRONECTIN TYPE-III DOMAIN-CONTAINING PROTEIN"/>
    <property type="match status" value="1"/>
</dbReference>
<dbReference type="Gene3D" id="2.60.40.10">
    <property type="entry name" value="Immunoglobulins"/>
    <property type="match status" value="4"/>
</dbReference>
<dbReference type="AlphaFoldDB" id="A0A8J5CYN7"/>
<keyword evidence="1" id="KW-0677">Repeat</keyword>
<evidence type="ECO:0000313" key="5">
    <source>
        <dbReference type="EMBL" id="KAG0723047.1"/>
    </source>
</evidence>
<dbReference type="FunFam" id="2.60.40.10:FF:000127">
    <property type="entry name" value="titin isoform X1"/>
    <property type="match status" value="1"/>
</dbReference>
<feature type="domain" description="Ig-like" evidence="3">
    <location>
        <begin position="314"/>
        <end position="388"/>
    </location>
</feature>
<feature type="domain" description="Ig-like" evidence="3">
    <location>
        <begin position="210"/>
        <end position="295"/>
    </location>
</feature>
<name>A0A8J5CYN7_CHIOP</name>
<evidence type="ECO:0000256" key="1">
    <source>
        <dbReference type="ARBA" id="ARBA00022737"/>
    </source>
</evidence>
<dbReference type="EMBL" id="JACEEZ010008722">
    <property type="protein sequence ID" value="KAG0723047.1"/>
    <property type="molecule type" value="Genomic_DNA"/>
</dbReference>
<keyword evidence="6" id="KW-1185">Reference proteome</keyword>
<dbReference type="SUPFAM" id="SSF48726">
    <property type="entry name" value="Immunoglobulin"/>
    <property type="match status" value="3"/>
</dbReference>
<dbReference type="Proteomes" id="UP000770661">
    <property type="component" value="Unassembled WGS sequence"/>
</dbReference>
<dbReference type="PROSITE" id="PS50835">
    <property type="entry name" value="IG_LIKE"/>
    <property type="match status" value="3"/>
</dbReference>
<dbReference type="Pfam" id="PF07679">
    <property type="entry name" value="I-set"/>
    <property type="match status" value="3"/>
</dbReference>
<dbReference type="PROSITE" id="PS50853">
    <property type="entry name" value="FN3"/>
    <property type="match status" value="1"/>
</dbReference>
<comment type="caution">
    <text evidence="5">The sequence shown here is derived from an EMBL/GenBank/DDBJ whole genome shotgun (WGS) entry which is preliminary data.</text>
</comment>
<keyword evidence="2" id="KW-0393">Immunoglobulin domain</keyword>
<sequence>MKTAPKIDKEYQKEVVVTKGHDVTLSVPYTGTPTPEATWHHKGQPVDRDASPKILPTINETEASITIKMVEDIDCGEYRLKLSNDYGTVSAEFIVKLLGKCRIIYKPSQPGAPEPMKITNDSVTLHWTEPKEDGGRIIINYIIEYKIKKKHTWVVFNKTVKITETTTTVTKLTREEEYCFRVSAVNEIGTSEPSDASKYVKVCEPKKAEPPVVKEKLTPVVTGLHQEVVLRCVVTANPLPKIEWLKDDKPLTGITFYENFTATFTIKETNESSGGMYTCRARNEAGMAECSATIVIQEAPRFEYDEKHQVQRLCVDEKWHIPIQVIGHPQPTIKWSRNDITIKSTSHVVIRTEVTEGSTDIAIHKLTLEDSAVYTVIAENSAGKAQLSFNLRVVGELRRLRINVPNKIICIFLALHVTDILINI</sequence>
<dbReference type="CDD" id="cd00063">
    <property type="entry name" value="FN3"/>
    <property type="match status" value="1"/>
</dbReference>
<dbReference type="PRINTS" id="PR00014">
    <property type="entry name" value="FNTYPEIII"/>
</dbReference>
<dbReference type="SUPFAM" id="SSF49265">
    <property type="entry name" value="Fibronectin type III"/>
    <property type="match status" value="1"/>
</dbReference>
<dbReference type="GO" id="GO:0045214">
    <property type="term" value="P:sarcomere organization"/>
    <property type="evidence" value="ECO:0007669"/>
    <property type="project" value="TreeGrafter"/>
</dbReference>
<dbReference type="CDD" id="cd00096">
    <property type="entry name" value="Ig"/>
    <property type="match status" value="1"/>
</dbReference>
<dbReference type="InterPro" id="IPR007110">
    <property type="entry name" value="Ig-like_dom"/>
</dbReference>
<dbReference type="Pfam" id="PF00041">
    <property type="entry name" value="fn3"/>
    <property type="match status" value="1"/>
</dbReference>
<dbReference type="InterPro" id="IPR036116">
    <property type="entry name" value="FN3_sf"/>
</dbReference>
<feature type="domain" description="Fibronectin type-III" evidence="4">
    <location>
        <begin position="109"/>
        <end position="205"/>
    </location>
</feature>
<dbReference type="SMART" id="SM00408">
    <property type="entry name" value="IGc2"/>
    <property type="match status" value="3"/>
</dbReference>
<evidence type="ECO:0000259" key="3">
    <source>
        <dbReference type="PROSITE" id="PS50835"/>
    </source>
</evidence>
<dbReference type="InterPro" id="IPR013783">
    <property type="entry name" value="Ig-like_fold"/>
</dbReference>
<dbReference type="SMART" id="SM00409">
    <property type="entry name" value="IG"/>
    <property type="match status" value="3"/>
</dbReference>
<dbReference type="FunFam" id="2.60.40.10:FF:000031">
    <property type="entry name" value="Myosin-binding protein C, slow type"/>
    <property type="match status" value="2"/>
</dbReference>
<dbReference type="PANTHER" id="PTHR13817">
    <property type="entry name" value="TITIN"/>
    <property type="match status" value="1"/>
</dbReference>
<evidence type="ECO:0000256" key="2">
    <source>
        <dbReference type="ARBA" id="ARBA00023319"/>
    </source>
</evidence>
<protein>
    <submittedName>
        <fullName evidence="5">Titin</fullName>
    </submittedName>
</protein>
<evidence type="ECO:0000259" key="4">
    <source>
        <dbReference type="PROSITE" id="PS50853"/>
    </source>
</evidence>
<dbReference type="InterPro" id="IPR003599">
    <property type="entry name" value="Ig_sub"/>
</dbReference>
<dbReference type="InterPro" id="IPR050964">
    <property type="entry name" value="Striated_Muscle_Regulatory"/>
</dbReference>
<dbReference type="SMART" id="SM00060">
    <property type="entry name" value="FN3"/>
    <property type="match status" value="1"/>
</dbReference>
<dbReference type="InterPro" id="IPR036179">
    <property type="entry name" value="Ig-like_dom_sf"/>
</dbReference>
<dbReference type="FunFam" id="2.60.40.10:FF:000107">
    <property type="entry name" value="Myosin, light chain kinase a"/>
    <property type="match status" value="1"/>
</dbReference>
<accession>A0A8J5CYN7</accession>
<dbReference type="InterPro" id="IPR003598">
    <property type="entry name" value="Ig_sub2"/>
</dbReference>